<sequence>MLGPELPKRGRAWLDCAEVRLPATSGDFRMTLAVYRGAFCLLCLALSGLTHAVAPVRGGDDSQPLEYANVAAFVEQLPKRKDVERLPLPTPPGMSLLQTSKESVETDPDYTATTWVLFTAPHALAPSVVRMRTAIGWDREHPFRRTRKITTLCEGSAATCDALAAQAKRLAAAPL</sequence>
<protein>
    <submittedName>
        <fullName evidence="1">Uncharacterized protein</fullName>
    </submittedName>
</protein>
<organism evidence="1">
    <name type="scientific">Knufia peltigerae</name>
    <dbReference type="NCBI Taxonomy" id="1002370"/>
    <lineage>
        <taxon>Eukaryota</taxon>
        <taxon>Fungi</taxon>
        <taxon>Dikarya</taxon>
        <taxon>Ascomycota</taxon>
        <taxon>Pezizomycotina</taxon>
        <taxon>Eurotiomycetes</taxon>
        <taxon>Chaetothyriomycetidae</taxon>
        <taxon>Chaetothyriales</taxon>
        <taxon>Trichomeriaceae</taxon>
        <taxon>Knufia</taxon>
    </lineage>
</organism>
<reference evidence="1" key="1">
    <citation type="submission" date="2022-10" db="EMBL/GenBank/DDBJ databases">
        <title>Culturing micro-colonial fungi from biological soil crusts in the Mojave desert and describing Neophaeococcomyces mojavensis, and introducing the new genera and species Taxawa tesnikishii.</title>
        <authorList>
            <person name="Kurbessoian T."/>
            <person name="Stajich J.E."/>
        </authorList>
    </citation>
    <scope>NUCLEOTIDE SEQUENCE</scope>
    <source>
        <strain evidence="1">TK_35</strain>
    </source>
</reference>
<proteinExistence type="predicted"/>
<dbReference type="AlphaFoldDB" id="A0AA39CLQ7"/>
<comment type="caution">
    <text evidence="1">The sequence shown here is derived from an EMBL/GenBank/DDBJ whole genome shotgun (WGS) entry which is preliminary data.</text>
</comment>
<evidence type="ECO:0000313" key="1">
    <source>
        <dbReference type="EMBL" id="KAJ9613851.1"/>
    </source>
</evidence>
<gene>
    <name evidence="1" type="ORF">H2204_014577</name>
</gene>
<name>A0AA39CLQ7_9EURO</name>
<dbReference type="EMBL" id="JAPDRN010000190">
    <property type="protein sequence ID" value="KAJ9613851.1"/>
    <property type="molecule type" value="Genomic_DNA"/>
</dbReference>
<accession>A0AA39CLQ7</accession>